<reference evidence="1 2" key="1">
    <citation type="journal article" date="2017" name="Front. Microbiol.">
        <title>New Insights into the Diversity of the Genus Faecalibacterium.</title>
        <authorList>
            <person name="Benevides L."/>
            <person name="Burman S."/>
            <person name="Martin R."/>
            <person name="Robert V."/>
            <person name="Thomas M."/>
            <person name="Miquel S."/>
            <person name="Chain F."/>
            <person name="Sokol H."/>
            <person name="Bermudez-Humaran L.G."/>
            <person name="Morrison M."/>
            <person name="Langella P."/>
            <person name="Azevedo V.A."/>
            <person name="Chatel J.M."/>
            <person name="Soares S."/>
        </authorList>
    </citation>
    <scope>NUCLEOTIDE SEQUENCE [LARGE SCALE GENOMIC DNA]</scope>
    <source>
        <strain evidence="2">CNCM I-4540</strain>
    </source>
</reference>
<organism evidence="1 2">
    <name type="scientific">Faecalibacterium langellae</name>
    <dbReference type="NCBI Taxonomy" id="3435293"/>
    <lineage>
        <taxon>Bacteria</taxon>
        <taxon>Bacillati</taxon>
        <taxon>Bacillota</taxon>
        <taxon>Clostridia</taxon>
        <taxon>Eubacteriales</taxon>
        <taxon>Oscillospiraceae</taxon>
        <taxon>Faecalibacterium</taxon>
    </lineage>
</organism>
<dbReference type="EMBL" id="NMTQ01000022">
    <property type="protein sequence ID" value="PDX58750.1"/>
    <property type="molecule type" value="Genomic_DNA"/>
</dbReference>
<evidence type="ECO:0000313" key="1">
    <source>
        <dbReference type="EMBL" id="PDX58750.1"/>
    </source>
</evidence>
<comment type="caution">
    <text evidence="1">The sequence shown here is derived from an EMBL/GenBank/DDBJ whole genome shotgun (WGS) entry which is preliminary data.</text>
</comment>
<dbReference type="Proteomes" id="UP000220752">
    <property type="component" value="Unassembled WGS sequence"/>
</dbReference>
<keyword evidence="2" id="KW-1185">Reference proteome</keyword>
<name>A0A2A6ZBJ8_9FIRM</name>
<protein>
    <submittedName>
        <fullName evidence="1">Uncharacterized protein</fullName>
    </submittedName>
</protein>
<evidence type="ECO:0000313" key="2">
    <source>
        <dbReference type="Proteomes" id="UP000220752"/>
    </source>
</evidence>
<gene>
    <name evidence="1" type="ORF">CGS46_06490</name>
</gene>
<sequence length="189" mass="21780">MTQKNSENIYKALKEEERTLLEKNVTWMEKAFKRKEGYVTFGNAGGELVFCEGEFLSYLEGFQTIILKDGKQIAAYNWKIEDGIKNFQVLCSMKTDKSGKIFFCLIIRGDAPIIVGHTEEIEQESQYNLLIYAWDTETGYIWVGDNRDDGLTRIDYLISGNATGKQNFIEKLTAQSYLQKNSEEVKKHE</sequence>
<proteinExistence type="predicted"/>
<accession>A0A2A6ZBJ8</accession>
<dbReference type="AlphaFoldDB" id="A0A2A6ZBJ8"/>